<evidence type="ECO:0000256" key="7">
    <source>
        <dbReference type="ARBA" id="ARBA00023180"/>
    </source>
</evidence>
<evidence type="ECO:0000259" key="12">
    <source>
        <dbReference type="Pfam" id="PF23122"/>
    </source>
</evidence>
<dbReference type="OrthoDB" id="10022113at2759"/>
<evidence type="ECO:0000256" key="1">
    <source>
        <dbReference type="ARBA" id="ARBA00004479"/>
    </source>
</evidence>
<dbReference type="GO" id="GO:0005886">
    <property type="term" value="C:plasma membrane"/>
    <property type="evidence" value="ECO:0007669"/>
    <property type="project" value="TreeGrafter"/>
</dbReference>
<evidence type="ECO:0000256" key="8">
    <source>
        <dbReference type="SAM" id="MobiDB-lite"/>
    </source>
</evidence>
<evidence type="ECO:0000256" key="5">
    <source>
        <dbReference type="ARBA" id="ARBA00022989"/>
    </source>
</evidence>
<gene>
    <name evidence="13" type="ORF">PaG_02198</name>
</gene>
<dbReference type="EMBL" id="AWNI01000008">
    <property type="protein sequence ID" value="ETS63876.1"/>
    <property type="molecule type" value="Genomic_DNA"/>
</dbReference>
<evidence type="ECO:0000259" key="11">
    <source>
        <dbReference type="Pfam" id="PF17745"/>
    </source>
</evidence>
<feature type="domain" description="Ribonuclease H2 subunit B wHTH" evidence="10">
    <location>
        <begin position="1043"/>
        <end position="1156"/>
    </location>
</feature>
<keyword evidence="7" id="KW-0325">Glycoprotein</keyword>
<dbReference type="InterPro" id="IPR024881">
    <property type="entry name" value="Tip"/>
</dbReference>
<comment type="subcellular location">
    <subcellularLocation>
        <location evidence="1">Membrane</location>
        <topology evidence="1">Single-pass type I membrane protein</topology>
    </subcellularLocation>
</comment>
<dbReference type="InterPro" id="IPR019024">
    <property type="entry name" value="RNase_H2_suB_wHTH"/>
</dbReference>
<organism evidence="13 14">
    <name type="scientific">Moesziomyces aphidis</name>
    <name type="common">Pseudozyma aphidis</name>
    <dbReference type="NCBI Taxonomy" id="84754"/>
    <lineage>
        <taxon>Eukaryota</taxon>
        <taxon>Fungi</taxon>
        <taxon>Dikarya</taxon>
        <taxon>Basidiomycota</taxon>
        <taxon>Ustilaginomycotina</taxon>
        <taxon>Ustilaginomycetes</taxon>
        <taxon>Ustilaginales</taxon>
        <taxon>Ustilaginaceae</taxon>
        <taxon>Moesziomyces</taxon>
    </lineage>
</organism>
<keyword evidence="3 9" id="KW-0812">Transmembrane</keyword>
<name>W3VSV2_MOEAP</name>
<feature type="transmembrane region" description="Helical" evidence="9">
    <location>
        <begin position="839"/>
        <end position="863"/>
    </location>
</feature>
<evidence type="ECO:0000313" key="14">
    <source>
        <dbReference type="Proteomes" id="UP000019462"/>
    </source>
</evidence>
<feature type="region of interest" description="Disordered" evidence="8">
    <location>
        <begin position="1178"/>
        <end position="1197"/>
    </location>
</feature>
<dbReference type="Pfam" id="PF17745">
    <property type="entry name" value="Ydr279_N"/>
    <property type="match status" value="1"/>
</dbReference>
<protein>
    <submittedName>
        <fullName evidence="13">Uncharacterized protein</fullName>
    </submittedName>
</protein>
<dbReference type="Proteomes" id="UP000019462">
    <property type="component" value="Unassembled WGS sequence"/>
</dbReference>
<comment type="caution">
    <text evidence="13">The sequence shown here is derived from an EMBL/GenBank/DDBJ whole genome shotgun (WGS) entry which is preliminary data.</text>
</comment>
<keyword evidence="5 9" id="KW-1133">Transmembrane helix</keyword>
<evidence type="ECO:0000259" key="10">
    <source>
        <dbReference type="Pfam" id="PF09468"/>
    </source>
</evidence>
<dbReference type="AlphaFoldDB" id="W3VSV2"/>
<evidence type="ECO:0000256" key="9">
    <source>
        <dbReference type="SAM" id="Phobius"/>
    </source>
</evidence>
<keyword evidence="6 9" id="KW-0472">Membrane</keyword>
<evidence type="ECO:0000256" key="4">
    <source>
        <dbReference type="ARBA" id="ARBA00022729"/>
    </source>
</evidence>
<dbReference type="HOGENOM" id="CLU_267643_0_0_1"/>
<dbReference type="SUPFAM" id="SSF69318">
    <property type="entry name" value="Integrin alpha N-terminal domain"/>
    <property type="match status" value="1"/>
</dbReference>
<dbReference type="Gene3D" id="2.20.25.530">
    <property type="match status" value="1"/>
</dbReference>
<keyword evidence="14" id="KW-1185">Reference proteome</keyword>
<accession>W3VSV2</accession>
<comment type="similarity">
    <text evidence="2">Belongs to the TIP family.</text>
</comment>
<evidence type="ECO:0000256" key="2">
    <source>
        <dbReference type="ARBA" id="ARBA00006496"/>
    </source>
</evidence>
<sequence length="1231" mass="132707">MQGWSDEKCRRDFRVSLCSASRQLNGDGSDPPQRIAAAKTALSLGLTAVKEILHPDSISDRQCADPEAWLAPVLATYPTPCAPNDVPYKLRAASLRKHKGQHKILLGEFRTAMALACHAECSSAVAKRSRARRSIGIRKLNTAWASALLLLATSTGADALFGIGEKRFKYEGLINAGSLGLDQINGQIAAWGDWNGDQFVDAIVVDADRSTASIHVWDHSDFGFKRSPAATVQTPAGQKISNVVAADINYDGRLDLLVMSQNPASSSKELSMQIFLGEEGGSGFKTTPLSSPSSTLAQPISIDASGDMQMDLLGIPFSDTPAAGKNASDLKIWRNLLVDLSNSTAAFDIADAPLLNADAAPACKLANPHSSAFVDLNGDCLADLFLVCSEESFLSSKHTYQIWTAVKPNSKGQGSGFKLASSGDLPPGTGALSFGDVDRDGTIDVIFPTCDRSGDNCVVNVAFNRQVPLCSPRIDGFFGGGPGFGSLTTGKKDSGPHANATDVDQAKGKAESACREAEDLCVADDGFRIDFTVSKSNADLLRVPLDKLTGDSRLLSSDALAPSFLNLPNALHLGDYNKDGYPDLVVVTIPDRTAAGGRNNARGTGETRAHILRNLECSKVPASEKADLGCVADRPEGRTFIKVTAGANSLEVLRDVRSASWIDIDEDGTLDLVLQRTSSVSDGLDSSRRITFVHNNYFHDSFFLKALTLNGACQGFCEPKDAPKFQPWGTNYGGASYKFTVLDPNGVRRAQQVGQLPQTAYRSLLTPYSYFGLGRTNNYVESLFIGSTRRQKEHFLAVEGVIPNSQVVINPWQGGRGSENERGGPGTWTKQLYLHPGDWIPWVTVVLITTIVGLAVIVVVLHINERREDERERKRAVNAINFDALVWRLGDGFERVWARQEEQHFGAFCSVLTAPRSAVIPLRNPSFHHSGNKMTATETATTGSRAELRSRTSVLIHPDLAHGGRFLVLPHPRTGIPTYYLHSSHASASASTAGSNAASADGELFELSTIKDTKHDRSWMVSGVNTVVSAGQLEVLSRVDVRFLVISLLYSALGDRKFRSLEDTFEQIALGLYAKRSDEAVEAVAALKASTEAKDADASREWSDILTFGSLPLVHTALAQVADVQDLPGGEKAFRMSLSKVFAILDDKHSRLAMRSTFAAAPNTLGRSFERRWPLDSDPSAYLTDTPSTDADEPKEATQLRRTLAAEIIATNLPPALAAEYCTHLGIASAT</sequence>
<dbReference type="Pfam" id="PF09468">
    <property type="entry name" value="RNase_H2-Ydr279"/>
    <property type="match status" value="1"/>
</dbReference>
<dbReference type="Gene3D" id="2.130.10.130">
    <property type="entry name" value="Integrin alpha, N-terminal"/>
    <property type="match status" value="1"/>
</dbReference>
<proteinExistence type="inferred from homology"/>
<dbReference type="Pfam" id="PF13517">
    <property type="entry name" value="FG-GAP_3"/>
    <property type="match status" value="1"/>
</dbReference>
<evidence type="ECO:0000256" key="6">
    <source>
        <dbReference type="ARBA" id="ARBA00023136"/>
    </source>
</evidence>
<dbReference type="InterPro" id="IPR041195">
    <property type="entry name" value="Rnh202_N"/>
</dbReference>
<evidence type="ECO:0000313" key="13">
    <source>
        <dbReference type="EMBL" id="ETS63876.1"/>
    </source>
</evidence>
<dbReference type="InterPro" id="IPR057089">
    <property type="entry name" value="C2_TIP"/>
</dbReference>
<reference evidence="13 14" key="1">
    <citation type="journal article" date="2014" name="Genome Announc.">
        <title>Genome sequence of the basidiomycetous fungus Pseudozyma aphidis DSM70725, an efficient producer of biosurfactant mannosylerythritol lipids.</title>
        <authorList>
            <person name="Lorenz S."/>
            <person name="Guenther M."/>
            <person name="Grumaz C."/>
            <person name="Rupp S."/>
            <person name="Zibek S."/>
            <person name="Sohn K."/>
        </authorList>
    </citation>
    <scope>NUCLEOTIDE SEQUENCE [LARGE SCALE GENOMIC DNA]</scope>
    <source>
        <strain evidence="14">ATCC 32657 / CBS 517.83 / DSM 70725 / JCM 10318 / NBRC 10182 / NRRL Y-7954 / St-0401</strain>
    </source>
</reference>
<dbReference type="PANTHER" id="PTHR13412:SF0">
    <property type="entry name" value="T-CELL IMMUNOMODULATORY PROTEIN"/>
    <property type="match status" value="1"/>
</dbReference>
<feature type="domain" description="T-cell immunomodulatory protein TIP C2" evidence="12">
    <location>
        <begin position="727"/>
        <end position="833"/>
    </location>
</feature>
<dbReference type="Pfam" id="PF23122">
    <property type="entry name" value="C2_ITFG1"/>
    <property type="match status" value="1"/>
</dbReference>
<dbReference type="InterPro" id="IPR013517">
    <property type="entry name" value="FG-GAP"/>
</dbReference>
<evidence type="ECO:0000256" key="3">
    <source>
        <dbReference type="ARBA" id="ARBA00022692"/>
    </source>
</evidence>
<keyword evidence="4" id="KW-0732">Signal</keyword>
<feature type="domain" description="Rnh202 triple barrel" evidence="11">
    <location>
        <begin position="965"/>
        <end position="1040"/>
    </location>
</feature>
<dbReference type="PANTHER" id="PTHR13412">
    <property type="entry name" value="T-CELL IMMUNOMODULATORY PROTEIN HOMOLOG"/>
    <property type="match status" value="1"/>
</dbReference>
<dbReference type="Gene3D" id="1.10.20.120">
    <property type="match status" value="1"/>
</dbReference>
<dbReference type="InterPro" id="IPR028994">
    <property type="entry name" value="Integrin_alpha_N"/>
</dbReference>